<dbReference type="AlphaFoldDB" id="A0A1H6YB38"/>
<dbReference type="SUPFAM" id="SSF55804">
    <property type="entry name" value="Phoshotransferase/anion transport protein"/>
    <property type="match status" value="1"/>
</dbReference>
<evidence type="ECO:0000256" key="3">
    <source>
        <dbReference type="ARBA" id="ARBA00022490"/>
    </source>
</evidence>
<dbReference type="Proteomes" id="UP000199662">
    <property type="component" value="Unassembled WGS sequence"/>
</dbReference>
<evidence type="ECO:0000256" key="6">
    <source>
        <dbReference type="ARBA" id="ARBA00022683"/>
    </source>
</evidence>
<evidence type="ECO:0000256" key="2">
    <source>
        <dbReference type="ARBA" id="ARBA00022448"/>
    </source>
</evidence>
<dbReference type="PROSITE" id="PS51094">
    <property type="entry name" value="PTS_EIIA_TYPE_2"/>
    <property type="match status" value="1"/>
</dbReference>
<dbReference type="STRING" id="84035.SAMN05660742_10624"/>
<evidence type="ECO:0000256" key="10">
    <source>
        <dbReference type="ARBA" id="ARBA00042072"/>
    </source>
</evidence>
<dbReference type="InterPro" id="IPR002178">
    <property type="entry name" value="PTS_EIIA_type-2_dom"/>
</dbReference>
<dbReference type="PANTHER" id="PTHR36203:SF1">
    <property type="entry name" value="ASCORBATE-SPECIFIC PTS SYSTEM EIIA COMPONENT"/>
    <property type="match status" value="1"/>
</dbReference>
<evidence type="ECO:0000256" key="1">
    <source>
        <dbReference type="ARBA" id="ARBA00004496"/>
    </source>
</evidence>
<keyword evidence="6" id="KW-0598">Phosphotransferase system</keyword>
<evidence type="ECO:0000256" key="8">
    <source>
        <dbReference type="ARBA" id="ARBA00037387"/>
    </source>
</evidence>
<keyword evidence="3" id="KW-0963">Cytoplasm</keyword>
<dbReference type="GO" id="GO:0009401">
    <property type="term" value="P:phosphoenolpyruvate-dependent sugar phosphotransferase system"/>
    <property type="evidence" value="ECO:0007669"/>
    <property type="project" value="UniProtKB-KW"/>
</dbReference>
<evidence type="ECO:0000256" key="7">
    <source>
        <dbReference type="ARBA" id="ARBA00022777"/>
    </source>
</evidence>
<dbReference type="PANTHER" id="PTHR36203">
    <property type="entry name" value="ASCORBATE-SPECIFIC PTS SYSTEM EIIA COMPONENT"/>
    <property type="match status" value="1"/>
</dbReference>
<keyword evidence="5" id="KW-0808">Transferase</keyword>
<dbReference type="Gene3D" id="3.40.930.10">
    <property type="entry name" value="Mannitol-specific EII, Chain A"/>
    <property type="match status" value="1"/>
</dbReference>
<dbReference type="GO" id="GO:0016301">
    <property type="term" value="F:kinase activity"/>
    <property type="evidence" value="ECO:0007669"/>
    <property type="project" value="UniProtKB-KW"/>
</dbReference>
<keyword evidence="2" id="KW-0813">Transport</keyword>
<keyword evidence="13" id="KW-1185">Reference proteome</keyword>
<dbReference type="GO" id="GO:0005737">
    <property type="term" value="C:cytoplasm"/>
    <property type="evidence" value="ECO:0007669"/>
    <property type="project" value="UniProtKB-SubCell"/>
</dbReference>
<dbReference type="InterPro" id="IPR016152">
    <property type="entry name" value="PTrfase/Anion_transptr"/>
</dbReference>
<evidence type="ECO:0000256" key="5">
    <source>
        <dbReference type="ARBA" id="ARBA00022679"/>
    </source>
</evidence>
<name>A0A1H6YB38_9FIRM</name>
<dbReference type="EMBL" id="FNZK01000006">
    <property type="protein sequence ID" value="SEJ33985.1"/>
    <property type="molecule type" value="Genomic_DNA"/>
</dbReference>
<comment type="subcellular location">
    <subcellularLocation>
        <location evidence="1">Cytoplasm</location>
    </subcellularLocation>
</comment>
<organism evidence="12 13">
    <name type="scientific">Propionispira arboris</name>
    <dbReference type="NCBI Taxonomy" id="84035"/>
    <lineage>
        <taxon>Bacteria</taxon>
        <taxon>Bacillati</taxon>
        <taxon>Bacillota</taxon>
        <taxon>Negativicutes</taxon>
        <taxon>Selenomonadales</taxon>
        <taxon>Selenomonadaceae</taxon>
        <taxon>Propionispira</taxon>
    </lineage>
</organism>
<proteinExistence type="predicted"/>
<dbReference type="RefSeq" id="WP_177177512.1">
    <property type="nucleotide sequence ID" value="NZ_FNZK01000006.1"/>
</dbReference>
<feature type="domain" description="PTS EIIA type-2" evidence="11">
    <location>
        <begin position="4"/>
        <end position="145"/>
    </location>
</feature>
<keyword evidence="7" id="KW-0418">Kinase</keyword>
<accession>A0A1H6YB38</accession>
<evidence type="ECO:0000313" key="12">
    <source>
        <dbReference type="EMBL" id="SEJ33985.1"/>
    </source>
</evidence>
<dbReference type="InterPro" id="IPR051351">
    <property type="entry name" value="Ascorbate-PTS_EIIA_comp"/>
</dbReference>
<evidence type="ECO:0000313" key="13">
    <source>
        <dbReference type="Proteomes" id="UP000199662"/>
    </source>
</evidence>
<sequence>MAEILFNETNTRLRIEAESWEAAVGIGGELLVAQGCVEESYIDGMIQNVSQHRVDVVIAEGIAIPHTRYEDGAFRAGISLVTLKTPLSFSGSKEMVKVVLCFSAMNVQDYWHMVSFALDLIEYGVLDRLTEAKTLEEVKSIVALC</sequence>
<evidence type="ECO:0000256" key="9">
    <source>
        <dbReference type="ARBA" id="ARBA00041175"/>
    </source>
</evidence>
<comment type="function">
    <text evidence="8">The phosphoenolpyruvate-dependent sugar phosphotransferase system (sugar PTS), a major carbohydrate active transport system, catalyzes the phosphorylation of incoming sugar substrates concomitantly with their translocation across the cell membrane. The enzyme II UlaABC PTS system is involved in ascorbate transport.</text>
</comment>
<reference evidence="12 13" key="1">
    <citation type="submission" date="2016-10" db="EMBL/GenBank/DDBJ databases">
        <authorList>
            <person name="de Groot N.N."/>
        </authorList>
    </citation>
    <scope>NUCLEOTIDE SEQUENCE [LARGE SCALE GENOMIC DNA]</scope>
    <source>
        <strain evidence="12 13">DSM 2179</strain>
    </source>
</reference>
<evidence type="ECO:0000256" key="4">
    <source>
        <dbReference type="ARBA" id="ARBA00022553"/>
    </source>
</evidence>
<evidence type="ECO:0000259" key="11">
    <source>
        <dbReference type="PROSITE" id="PS51094"/>
    </source>
</evidence>
<protein>
    <recommendedName>
        <fullName evidence="9">Ascorbate-specific PTS system EIIA component</fullName>
    </recommendedName>
    <alternativeName>
        <fullName evidence="10">Ascorbate-specific phosphotransferase enzyme IIA component</fullName>
    </alternativeName>
</protein>
<gene>
    <name evidence="12" type="ORF">SAMN05660742_10624</name>
</gene>
<keyword evidence="4" id="KW-0597">Phosphoprotein</keyword>
<dbReference type="Pfam" id="PF00359">
    <property type="entry name" value="PTS_EIIA_2"/>
    <property type="match status" value="1"/>
</dbReference>